<keyword evidence="1" id="KW-1133">Transmembrane helix</keyword>
<sequence>MIEVQQILDAQTEEGLDKPPYIFNVPKALKSIKPEGYTPQLLSLGPYHRYRDDLYEMERFKVLTVRKVLMNHLTRHKFEEIVRHLAPHEAKIRSRYEKYLRMSGVELVWILGIDGIFLLQFLQTCSSNEEYSRSVLNVSPRLSFMVDSKGHTKPSYDLLIRDAMMLENQVPIYVLKRILELEFDNLDKARDILAKLFLDMCKKICPFRVKADQLDRSALKSKGTFLGFVYSLINPMWDKQDQLNPEGILEIEVDGADGSGDGNGVGQGHCSPFINTRHHSPKKVFGDLWDAMSQLPIFKQGPLKMVSVLKDVMTKVLPHLTSNNGSQEDLNNEGDTIIQVEEIEIPSVSILVIHGVEFKPAKGGLDSIKYDTKTQTFELPTIRLDVNSEVIIRNLVAYEAMAIPGPQVLARYAELMNGIVDTEEDAKILKKKGIIEGELKNQDVANLWNGMSKCIRVTRVDFIDKAIENVNKEFSSIRTVKIYRRCKAYIYGSWKMIMFLATLLVICLMLLQSFCTVYSCPRLFHLEAAKK</sequence>
<feature type="transmembrane region" description="Helical" evidence="1">
    <location>
        <begin position="488"/>
        <end position="511"/>
    </location>
</feature>
<dbReference type="EMBL" id="JBDFQZ010000013">
    <property type="protein sequence ID" value="KAK9669044.1"/>
    <property type="molecule type" value="Genomic_DNA"/>
</dbReference>
<accession>A0AAW1GW15</accession>
<protein>
    <submittedName>
        <fullName evidence="2">Uncharacterized protein</fullName>
    </submittedName>
</protein>
<proteinExistence type="predicted"/>
<keyword evidence="1" id="KW-0472">Membrane</keyword>
<organism evidence="2 3">
    <name type="scientific">Saponaria officinalis</name>
    <name type="common">Common soapwort</name>
    <name type="synonym">Lychnis saponaria</name>
    <dbReference type="NCBI Taxonomy" id="3572"/>
    <lineage>
        <taxon>Eukaryota</taxon>
        <taxon>Viridiplantae</taxon>
        <taxon>Streptophyta</taxon>
        <taxon>Embryophyta</taxon>
        <taxon>Tracheophyta</taxon>
        <taxon>Spermatophyta</taxon>
        <taxon>Magnoliopsida</taxon>
        <taxon>eudicotyledons</taxon>
        <taxon>Gunneridae</taxon>
        <taxon>Pentapetalae</taxon>
        <taxon>Caryophyllales</taxon>
        <taxon>Caryophyllaceae</taxon>
        <taxon>Caryophylleae</taxon>
        <taxon>Saponaria</taxon>
    </lineage>
</organism>
<dbReference type="Proteomes" id="UP001443914">
    <property type="component" value="Unassembled WGS sequence"/>
</dbReference>
<dbReference type="Pfam" id="PF03140">
    <property type="entry name" value="DUF247"/>
    <property type="match status" value="1"/>
</dbReference>
<dbReference type="InterPro" id="IPR004158">
    <property type="entry name" value="DUF247_pln"/>
</dbReference>
<evidence type="ECO:0000313" key="2">
    <source>
        <dbReference type="EMBL" id="KAK9669044.1"/>
    </source>
</evidence>
<dbReference type="PANTHER" id="PTHR31549">
    <property type="entry name" value="PROTEIN, PUTATIVE (DUF247)-RELATED-RELATED"/>
    <property type="match status" value="1"/>
</dbReference>
<gene>
    <name evidence="2" type="ORF">RND81_13G105000</name>
</gene>
<dbReference type="AlphaFoldDB" id="A0AAW1GW15"/>
<dbReference type="PANTHER" id="PTHR31549:SF289">
    <property type="match status" value="1"/>
</dbReference>
<comment type="caution">
    <text evidence="2">The sequence shown here is derived from an EMBL/GenBank/DDBJ whole genome shotgun (WGS) entry which is preliminary data.</text>
</comment>
<evidence type="ECO:0000313" key="3">
    <source>
        <dbReference type="Proteomes" id="UP001443914"/>
    </source>
</evidence>
<name>A0AAW1GW15_SAPOF</name>
<evidence type="ECO:0000256" key="1">
    <source>
        <dbReference type="SAM" id="Phobius"/>
    </source>
</evidence>
<keyword evidence="3" id="KW-1185">Reference proteome</keyword>
<reference evidence="2" key="1">
    <citation type="submission" date="2024-03" db="EMBL/GenBank/DDBJ databases">
        <title>WGS assembly of Saponaria officinalis var. Norfolk2.</title>
        <authorList>
            <person name="Jenkins J."/>
            <person name="Shu S."/>
            <person name="Grimwood J."/>
            <person name="Barry K."/>
            <person name="Goodstein D."/>
            <person name="Schmutz J."/>
            <person name="Leebens-Mack J."/>
            <person name="Osbourn A."/>
        </authorList>
    </citation>
    <scope>NUCLEOTIDE SEQUENCE [LARGE SCALE GENOMIC DNA]</scope>
    <source>
        <strain evidence="2">JIC</strain>
    </source>
</reference>
<keyword evidence="1" id="KW-0812">Transmembrane</keyword>